<keyword evidence="10" id="KW-1185">Reference proteome</keyword>
<accession>A0A1T5PB55</accession>
<dbReference type="InterPro" id="IPR025857">
    <property type="entry name" value="MacB_PCD"/>
</dbReference>
<dbReference type="InterPro" id="IPR050250">
    <property type="entry name" value="Macrolide_Exporter_MacB"/>
</dbReference>
<dbReference type="PANTHER" id="PTHR30572:SF18">
    <property type="entry name" value="ABC-TYPE MACROLIDE FAMILY EXPORT SYSTEM PERMEASE COMPONENT 2"/>
    <property type="match status" value="1"/>
</dbReference>
<evidence type="ECO:0000256" key="3">
    <source>
        <dbReference type="ARBA" id="ARBA00022692"/>
    </source>
</evidence>
<feature type="domain" description="ABC3 transporter permease C-terminal" evidence="7">
    <location>
        <begin position="683"/>
        <end position="796"/>
    </location>
</feature>
<evidence type="ECO:0000256" key="1">
    <source>
        <dbReference type="ARBA" id="ARBA00004651"/>
    </source>
</evidence>
<dbReference type="InterPro" id="IPR003838">
    <property type="entry name" value="ABC3_permease_C"/>
</dbReference>
<dbReference type="EMBL" id="FUZZ01000005">
    <property type="protein sequence ID" value="SKD09833.1"/>
    <property type="molecule type" value="Genomic_DNA"/>
</dbReference>
<evidence type="ECO:0000259" key="8">
    <source>
        <dbReference type="Pfam" id="PF12704"/>
    </source>
</evidence>
<keyword evidence="5 6" id="KW-0472">Membrane</keyword>
<evidence type="ECO:0000259" key="7">
    <source>
        <dbReference type="Pfam" id="PF02687"/>
    </source>
</evidence>
<feature type="transmembrane region" description="Helical" evidence="6">
    <location>
        <begin position="339"/>
        <end position="363"/>
    </location>
</feature>
<protein>
    <submittedName>
        <fullName evidence="9">Putative ABC transport system permease protein</fullName>
    </submittedName>
</protein>
<organism evidence="9 10">
    <name type="scientific">Chitinophaga ginsengisegetis</name>
    <dbReference type="NCBI Taxonomy" id="393003"/>
    <lineage>
        <taxon>Bacteria</taxon>
        <taxon>Pseudomonadati</taxon>
        <taxon>Bacteroidota</taxon>
        <taxon>Chitinophagia</taxon>
        <taxon>Chitinophagales</taxon>
        <taxon>Chitinophagaceae</taxon>
        <taxon>Chitinophaga</taxon>
    </lineage>
</organism>
<feature type="transmembrane region" description="Helical" evidence="6">
    <location>
        <begin position="716"/>
        <end position="744"/>
    </location>
</feature>
<evidence type="ECO:0000256" key="2">
    <source>
        <dbReference type="ARBA" id="ARBA00022475"/>
    </source>
</evidence>
<comment type="subcellular location">
    <subcellularLocation>
        <location evidence="1">Cell membrane</location>
        <topology evidence="1">Multi-pass membrane protein</topology>
    </subcellularLocation>
</comment>
<feature type="transmembrane region" description="Helical" evidence="6">
    <location>
        <begin position="21"/>
        <end position="41"/>
    </location>
</feature>
<gene>
    <name evidence="9" type="ORF">SAMN05660461_5725</name>
</gene>
<sequence>MISNYFKIAWRSLSRSKMYSLINIIGLTVGIACCILIVLYVKDELSYDQYHKNYHQIYRVLHSYREISGENLRPPSPDEYQVWGNAPVAPALQADFPEIKKTARFTSPITLLLQNGDKRFQEGNLMFADSTTFDIFSWKLLYGNRETALNAPNSIVLTERIAKKYFGDSNPVGQVFQTDQDSTSLTVTGVMEDVPSNSHFTFSGLLSMSTFYRFRPDIFNEWGYIDFYTYFLLNENADIKMMSAKVPEFLKRRISGQIGYMIAFEPLKNAYLRSQAMRQPGTTGSLSNVYIFSLVAAFILFIAAINFINLTTARSMERAKEIGVRKAVGAHQQSLILQYLVEAVVISMLATVLAFALVFLLLPMVRNISGKPLPYGDLMSWKMMIVLIFTPFLVGIPAGIYPALVLSRFKPALVLKGKFHSSGKGIQLRKGLVVFQFSLSIALIACTAIVFSQLDHLRSHNLGFRQDQMLVIDYGGDNKVNKNIEAVKATLANNPAVITVTASRAVPGEFFPNATTFIASRSGEMQSFAPGLYEIDADFLPAYEMKMAAGRAYSRDFPADLEQSLIINEAAAKQWGYANPQEIIGKKFEQWGRKGTVIGVVKDFNYQSLHKKVEPLALRMAPSYVLNRLSLRIKTAQINKTISELEHTWNELEPQRPFKYSFLDQAFNEQYLKDLRFGEIFAAFGTLTILIACLGLFGLATFSTEKRLKEIGIRKVLGASITSIVGLLSGDFIKLVLIAIVIATPLGWWGMHRWLNGFAYRVDIHWWTFGLAGLAAVIIALLTVGVLALKAARMNPVRSLKAE</sequence>
<keyword evidence="2" id="KW-1003">Cell membrane</keyword>
<evidence type="ECO:0000256" key="4">
    <source>
        <dbReference type="ARBA" id="ARBA00022989"/>
    </source>
</evidence>
<feature type="transmembrane region" description="Helical" evidence="6">
    <location>
        <begin position="680"/>
        <end position="704"/>
    </location>
</feature>
<evidence type="ECO:0000256" key="5">
    <source>
        <dbReference type="ARBA" id="ARBA00023136"/>
    </source>
</evidence>
<keyword evidence="4 6" id="KW-1133">Transmembrane helix</keyword>
<dbReference type="STRING" id="393003.SAMN05660461_5725"/>
<dbReference type="PROSITE" id="PS51257">
    <property type="entry name" value="PROKAR_LIPOPROTEIN"/>
    <property type="match status" value="1"/>
</dbReference>
<feature type="transmembrane region" description="Helical" evidence="6">
    <location>
        <begin position="764"/>
        <end position="789"/>
    </location>
</feature>
<feature type="transmembrane region" description="Helical" evidence="6">
    <location>
        <begin position="289"/>
        <end position="310"/>
    </location>
</feature>
<dbReference type="GO" id="GO:0005886">
    <property type="term" value="C:plasma membrane"/>
    <property type="evidence" value="ECO:0007669"/>
    <property type="project" value="UniProtKB-SubCell"/>
</dbReference>
<reference evidence="9 10" key="1">
    <citation type="submission" date="2017-02" db="EMBL/GenBank/DDBJ databases">
        <authorList>
            <person name="Peterson S.W."/>
        </authorList>
    </citation>
    <scope>NUCLEOTIDE SEQUENCE [LARGE SCALE GENOMIC DNA]</scope>
    <source>
        <strain evidence="9 10">DSM 18108</strain>
    </source>
</reference>
<dbReference type="AlphaFoldDB" id="A0A1T5PB55"/>
<dbReference type="PANTHER" id="PTHR30572">
    <property type="entry name" value="MEMBRANE COMPONENT OF TRANSPORTER-RELATED"/>
    <property type="match status" value="1"/>
</dbReference>
<feature type="transmembrane region" description="Helical" evidence="6">
    <location>
        <begin position="428"/>
        <end position="451"/>
    </location>
</feature>
<evidence type="ECO:0000256" key="6">
    <source>
        <dbReference type="SAM" id="Phobius"/>
    </source>
</evidence>
<evidence type="ECO:0000313" key="10">
    <source>
        <dbReference type="Proteomes" id="UP000190166"/>
    </source>
</evidence>
<feature type="domain" description="ABC3 transporter permease C-terminal" evidence="7">
    <location>
        <begin position="294"/>
        <end position="410"/>
    </location>
</feature>
<dbReference type="Pfam" id="PF12704">
    <property type="entry name" value="MacB_PCD"/>
    <property type="match status" value="1"/>
</dbReference>
<name>A0A1T5PB55_9BACT</name>
<keyword evidence="3 6" id="KW-0812">Transmembrane</keyword>
<dbReference type="Proteomes" id="UP000190166">
    <property type="component" value="Unassembled WGS sequence"/>
</dbReference>
<feature type="transmembrane region" description="Helical" evidence="6">
    <location>
        <begin position="383"/>
        <end position="407"/>
    </location>
</feature>
<proteinExistence type="predicted"/>
<dbReference type="Pfam" id="PF02687">
    <property type="entry name" value="FtsX"/>
    <property type="match status" value="2"/>
</dbReference>
<feature type="domain" description="MacB-like periplasmic core" evidence="8">
    <location>
        <begin position="20"/>
        <end position="246"/>
    </location>
</feature>
<dbReference type="GO" id="GO:0022857">
    <property type="term" value="F:transmembrane transporter activity"/>
    <property type="evidence" value="ECO:0007669"/>
    <property type="project" value="TreeGrafter"/>
</dbReference>
<evidence type="ECO:0000313" key="9">
    <source>
        <dbReference type="EMBL" id="SKD09833.1"/>
    </source>
</evidence>